<dbReference type="HOGENOM" id="CLU_067442_5_0_12"/>
<dbReference type="InterPro" id="IPR029028">
    <property type="entry name" value="Alpha/beta_knot_MTases"/>
</dbReference>
<name>E1R8G4_SEDSS</name>
<proteinExistence type="inferred from homology"/>
<keyword evidence="5 10" id="KW-0489">Methyltransferase</keyword>
<accession>E1R8G4</accession>
<dbReference type="STRING" id="573413.Spirs_0151"/>
<dbReference type="Gene3D" id="3.40.1280.10">
    <property type="match status" value="1"/>
</dbReference>
<comment type="function">
    <text evidence="8 10">Specifically methylates the N3 position of the uracil ring of uridine 1498 (m3U1498) in 16S rRNA. Acts on the fully assembled 30S ribosomal subunit.</text>
</comment>
<dbReference type="eggNOG" id="COG1385">
    <property type="taxonomic scope" value="Bacteria"/>
</dbReference>
<evidence type="ECO:0000256" key="7">
    <source>
        <dbReference type="ARBA" id="ARBA00022691"/>
    </source>
</evidence>
<evidence type="ECO:0000313" key="13">
    <source>
        <dbReference type="Proteomes" id="UP000002318"/>
    </source>
</evidence>
<comment type="subcellular location">
    <subcellularLocation>
        <location evidence="1 10">Cytoplasm</location>
    </subcellularLocation>
</comment>
<gene>
    <name evidence="12" type="ordered locus">Spirs_0151</name>
</gene>
<dbReference type="PANTHER" id="PTHR30027">
    <property type="entry name" value="RIBOSOMAL RNA SMALL SUBUNIT METHYLTRANSFERASE E"/>
    <property type="match status" value="1"/>
</dbReference>
<dbReference type="GO" id="GO:0005737">
    <property type="term" value="C:cytoplasm"/>
    <property type="evidence" value="ECO:0007669"/>
    <property type="project" value="UniProtKB-SubCell"/>
</dbReference>
<dbReference type="KEGG" id="ssm:Spirs_0151"/>
<dbReference type="EMBL" id="CP002116">
    <property type="protein sequence ID" value="ADK79308.1"/>
    <property type="molecule type" value="Genomic_DNA"/>
</dbReference>
<dbReference type="SUPFAM" id="SSF75217">
    <property type="entry name" value="alpha/beta knot"/>
    <property type="match status" value="1"/>
</dbReference>
<evidence type="ECO:0000256" key="5">
    <source>
        <dbReference type="ARBA" id="ARBA00022603"/>
    </source>
</evidence>
<dbReference type="GO" id="GO:0070475">
    <property type="term" value="P:rRNA base methylation"/>
    <property type="evidence" value="ECO:0007669"/>
    <property type="project" value="TreeGrafter"/>
</dbReference>
<dbReference type="GO" id="GO:0070042">
    <property type="term" value="F:rRNA (uridine-N3-)-methyltransferase activity"/>
    <property type="evidence" value="ECO:0007669"/>
    <property type="project" value="TreeGrafter"/>
</dbReference>
<keyword evidence="7 10" id="KW-0949">S-adenosyl-L-methionine</keyword>
<dbReference type="OrthoDB" id="9815641at2"/>
<dbReference type="InterPro" id="IPR046886">
    <property type="entry name" value="RsmE_MTase_dom"/>
</dbReference>
<dbReference type="RefSeq" id="WP_013252772.1">
    <property type="nucleotide sequence ID" value="NC_014364.1"/>
</dbReference>
<reference evidence="12 13" key="1">
    <citation type="journal article" date="2010" name="Stand. Genomic Sci.">
        <title>Complete genome sequence of Spirochaeta smaragdinae type strain (SEBR 4228).</title>
        <authorList>
            <person name="Mavromatis K."/>
            <person name="Yasawong M."/>
            <person name="Chertkov O."/>
            <person name="Lapidus A."/>
            <person name="Lucas S."/>
            <person name="Nolan M."/>
            <person name="Del Rio T.G."/>
            <person name="Tice H."/>
            <person name="Cheng J.F."/>
            <person name="Pitluck S."/>
            <person name="Liolios K."/>
            <person name="Ivanova N."/>
            <person name="Tapia R."/>
            <person name="Han C."/>
            <person name="Bruce D."/>
            <person name="Goodwin L."/>
            <person name="Pati A."/>
            <person name="Chen A."/>
            <person name="Palaniappan K."/>
            <person name="Land M."/>
            <person name="Hauser L."/>
            <person name="Chang Y.J."/>
            <person name="Jeffries C.D."/>
            <person name="Detter J.C."/>
            <person name="Rohde M."/>
            <person name="Brambilla E."/>
            <person name="Spring S."/>
            <person name="Goker M."/>
            <person name="Sikorski J."/>
            <person name="Woyke T."/>
            <person name="Bristow J."/>
            <person name="Eisen J.A."/>
            <person name="Markowitz V."/>
            <person name="Hugenholtz P."/>
            <person name="Klenk H.P."/>
            <person name="Kyrpides N.C."/>
        </authorList>
    </citation>
    <scope>NUCLEOTIDE SEQUENCE [LARGE SCALE GENOMIC DNA]</scope>
    <source>
        <strain evidence="13">DSM 11293 / JCM 15392 / SEBR 4228</strain>
    </source>
</reference>
<dbReference type="Proteomes" id="UP000002318">
    <property type="component" value="Chromosome"/>
</dbReference>
<evidence type="ECO:0000256" key="2">
    <source>
        <dbReference type="ARBA" id="ARBA00005528"/>
    </source>
</evidence>
<evidence type="ECO:0000256" key="4">
    <source>
        <dbReference type="ARBA" id="ARBA00022552"/>
    </source>
</evidence>
<dbReference type="AlphaFoldDB" id="E1R8G4"/>
<comment type="similarity">
    <text evidence="2 10">Belongs to the RNA methyltransferase RsmE family.</text>
</comment>
<dbReference type="PIRSF" id="PIRSF015601">
    <property type="entry name" value="MTase_slr0722"/>
    <property type="match status" value="1"/>
</dbReference>
<protein>
    <recommendedName>
        <fullName evidence="10">Ribosomal RNA small subunit methyltransferase E</fullName>
        <ecNumber evidence="10">2.1.1.193</ecNumber>
    </recommendedName>
</protein>
<evidence type="ECO:0000256" key="3">
    <source>
        <dbReference type="ARBA" id="ARBA00022490"/>
    </source>
</evidence>
<comment type="catalytic activity">
    <reaction evidence="9 10">
        <text>uridine(1498) in 16S rRNA + S-adenosyl-L-methionine = N(3)-methyluridine(1498) in 16S rRNA + S-adenosyl-L-homocysteine + H(+)</text>
        <dbReference type="Rhea" id="RHEA:42920"/>
        <dbReference type="Rhea" id="RHEA-COMP:10283"/>
        <dbReference type="Rhea" id="RHEA-COMP:10284"/>
        <dbReference type="ChEBI" id="CHEBI:15378"/>
        <dbReference type="ChEBI" id="CHEBI:57856"/>
        <dbReference type="ChEBI" id="CHEBI:59789"/>
        <dbReference type="ChEBI" id="CHEBI:65315"/>
        <dbReference type="ChEBI" id="CHEBI:74502"/>
        <dbReference type="EC" id="2.1.1.193"/>
    </reaction>
</comment>
<keyword evidence="3 10" id="KW-0963">Cytoplasm</keyword>
<feature type="domain" description="Ribosomal RNA small subunit methyltransferase E methyltransferase" evidence="11">
    <location>
        <begin position="91"/>
        <end position="258"/>
    </location>
</feature>
<evidence type="ECO:0000256" key="9">
    <source>
        <dbReference type="ARBA" id="ARBA00047944"/>
    </source>
</evidence>
<evidence type="ECO:0000256" key="1">
    <source>
        <dbReference type="ARBA" id="ARBA00004496"/>
    </source>
</evidence>
<organism evidence="12 13">
    <name type="scientific">Sediminispirochaeta smaragdinae (strain DSM 11293 / JCM 15392 / SEBR 4228)</name>
    <name type="common">Spirochaeta smaragdinae</name>
    <dbReference type="NCBI Taxonomy" id="573413"/>
    <lineage>
        <taxon>Bacteria</taxon>
        <taxon>Pseudomonadati</taxon>
        <taxon>Spirochaetota</taxon>
        <taxon>Spirochaetia</taxon>
        <taxon>Spirochaetales</taxon>
        <taxon>Spirochaetaceae</taxon>
        <taxon>Sediminispirochaeta</taxon>
    </lineage>
</organism>
<dbReference type="NCBIfam" id="TIGR00046">
    <property type="entry name" value="RsmE family RNA methyltransferase"/>
    <property type="match status" value="1"/>
</dbReference>
<evidence type="ECO:0000256" key="8">
    <source>
        <dbReference type="ARBA" id="ARBA00025699"/>
    </source>
</evidence>
<sequence>MRTFVLDDSETKLASGKRFSPAPERAHYLLRVLRLSQGAVFPGQDSRGKRYLITLESETPCTLSLRREEEASAREVEACFRELPEQGPDFPPIIFYQAILKGKKMDQVIRQATEAGADFIIPVLTDRSVPQFTPGEAEKKQKRWEIIVREAIQQSGATGTTLLLPRSLKKVIEDPPMPRPQGGGREVKLFFHERPIANGSLHGYLSGEISSITAAVGPEGGFSPKESEMFLQAGFCPLFFSGNILRAETAAIYGLAAIRALVAERDIWRLVQ</sequence>
<dbReference type="InterPro" id="IPR029026">
    <property type="entry name" value="tRNA_m1G_MTases_N"/>
</dbReference>
<keyword evidence="13" id="KW-1185">Reference proteome</keyword>
<keyword evidence="6 10" id="KW-0808">Transferase</keyword>
<evidence type="ECO:0000256" key="10">
    <source>
        <dbReference type="PIRNR" id="PIRNR015601"/>
    </source>
</evidence>
<evidence type="ECO:0000259" key="11">
    <source>
        <dbReference type="Pfam" id="PF04452"/>
    </source>
</evidence>
<dbReference type="InterPro" id="IPR006700">
    <property type="entry name" value="RsmE"/>
</dbReference>
<evidence type="ECO:0000313" key="12">
    <source>
        <dbReference type="EMBL" id="ADK79308.1"/>
    </source>
</evidence>
<dbReference type="PANTHER" id="PTHR30027:SF3">
    <property type="entry name" value="16S RRNA (URACIL(1498)-N(3))-METHYLTRANSFERASE"/>
    <property type="match status" value="1"/>
</dbReference>
<dbReference type="CDD" id="cd18084">
    <property type="entry name" value="RsmE-like"/>
    <property type="match status" value="1"/>
</dbReference>
<dbReference type="EC" id="2.1.1.193" evidence="10"/>
<keyword evidence="4 10" id="KW-0698">rRNA processing</keyword>
<evidence type="ECO:0000256" key="6">
    <source>
        <dbReference type="ARBA" id="ARBA00022679"/>
    </source>
</evidence>
<dbReference type="Pfam" id="PF04452">
    <property type="entry name" value="Methyltrans_RNA"/>
    <property type="match status" value="1"/>
</dbReference>